<gene>
    <name evidence="1" type="ORF">THICB1_170081</name>
</gene>
<evidence type="ECO:0000313" key="2">
    <source>
        <dbReference type="Proteomes" id="UP000078599"/>
    </source>
</evidence>
<proteinExistence type="predicted"/>
<keyword evidence="2" id="KW-1185">Reference proteome</keyword>
<evidence type="ECO:0000313" key="1">
    <source>
        <dbReference type="EMBL" id="CQR31515.1"/>
    </source>
</evidence>
<name>A0ABM9T414_THIA3</name>
<accession>A0ABM9T414</accession>
<sequence length="60" mass="6676">MHDAQNHLGWPEVWASQLGGRCLRLFPEFLVQLCIMHMVSRVTTKLDAASVGVSIRKLAG</sequence>
<dbReference type="EMBL" id="CTRI01000009">
    <property type="protein sequence ID" value="CQR31515.1"/>
    <property type="molecule type" value="Genomic_DNA"/>
</dbReference>
<comment type="caution">
    <text evidence="1">The sequence shown here is derived from an EMBL/GenBank/DDBJ whole genome shotgun (WGS) entry which is preliminary data.</text>
</comment>
<reference evidence="1 2" key="1">
    <citation type="submission" date="2015-03" db="EMBL/GenBank/DDBJ databases">
        <authorList>
            <person name="Regsiter A."/>
            <person name="william w."/>
        </authorList>
    </citation>
    <scope>NUCLEOTIDE SEQUENCE [LARGE SCALE GENOMIC DNA]</scope>
    <source>
        <strain evidence="1 2">CB1</strain>
    </source>
</reference>
<dbReference type="Proteomes" id="UP000078599">
    <property type="component" value="Unassembled WGS sequence"/>
</dbReference>
<evidence type="ECO:0008006" key="3">
    <source>
        <dbReference type="Google" id="ProtNLM"/>
    </source>
</evidence>
<protein>
    <recommendedName>
        <fullName evidence="3">Transposase</fullName>
    </recommendedName>
</protein>
<organism evidence="1 2">
    <name type="scientific">Thiomonas arsenitoxydans (strain DSM 22701 / CIP 110005 / 3As)</name>
    <dbReference type="NCBI Taxonomy" id="426114"/>
    <lineage>
        <taxon>Bacteria</taxon>
        <taxon>Pseudomonadati</taxon>
        <taxon>Pseudomonadota</taxon>
        <taxon>Betaproteobacteria</taxon>
        <taxon>Burkholderiales</taxon>
        <taxon>Thiomonas</taxon>
    </lineage>
</organism>